<dbReference type="Gene3D" id="3.30.1660.10">
    <property type="entry name" value="Flavin-binding protein dodecin"/>
    <property type="match status" value="1"/>
</dbReference>
<dbReference type="PANTHER" id="PTHR39324:SF1">
    <property type="entry name" value="CALCIUM DODECIN"/>
    <property type="match status" value="1"/>
</dbReference>
<organism evidence="1 2">
    <name type="scientific">Sinomicrobium weinanense</name>
    <dbReference type="NCBI Taxonomy" id="2842200"/>
    <lineage>
        <taxon>Bacteria</taxon>
        <taxon>Pseudomonadati</taxon>
        <taxon>Bacteroidota</taxon>
        <taxon>Flavobacteriia</taxon>
        <taxon>Flavobacteriales</taxon>
        <taxon>Flavobacteriaceae</taxon>
        <taxon>Sinomicrobium</taxon>
    </lineage>
</organism>
<keyword evidence="2" id="KW-1185">Reference proteome</keyword>
<protein>
    <submittedName>
        <fullName evidence="1">Dodecin domain-containing protein</fullName>
    </submittedName>
</protein>
<sequence>MSVLKVVEILGNSEESWEDAVQRVVNEVAKTVRNIRSVYIQDMQATIEDNRIAEYRVNAKVCFEVFEE</sequence>
<dbReference type="Proteomes" id="UP000653730">
    <property type="component" value="Unassembled WGS sequence"/>
</dbReference>
<dbReference type="PANTHER" id="PTHR39324">
    <property type="entry name" value="CALCIUM DODECIN"/>
    <property type="match status" value="1"/>
</dbReference>
<dbReference type="InterPro" id="IPR009923">
    <property type="entry name" value="Dodecin"/>
</dbReference>
<evidence type="ECO:0000313" key="1">
    <source>
        <dbReference type="EMBL" id="MBC9795758.1"/>
    </source>
</evidence>
<name>A0A926Q1M4_9FLAO</name>
<dbReference type="Pfam" id="PF07311">
    <property type="entry name" value="Dodecin"/>
    <property type="match status" value="1"/>
</dbReference>
<comment type="caution">
    <text evidence="1">The sequence shown here is derived from an EMBL/GenBank/DDBJ whole genome shotgun (WGS) entry which is preliminary data.</text>
</comment>
<proteinExistence type="predicted"/>
<accession>A0A926Q1M4</accession>
<reference evidence="1 2" key="1">
    <citation type="submission" date="2020-09" db="EMBL/GenBank/DDBJ databases">
        <title>Sinomicrobium weinanense sp. nov., a halophilic bacteria isolated from saline-alkali soil.</title>
        <authorList>
            <person name="Wu P."/>
            <person name="Ren H."/>
            <person name="Mei Y."/>
            <person name="Liang Y."/>
            <person name="Chen Z."/>
        </authorList>
    </citation>
    <scope>NUCLEOTIDE SEQUENCE [LARGE SCALE GENOMIC DNA]</scope>
    <source>
        <strain evidence="1 2">FJxs</strain>
    </source>
</reference>
<gene>
    <name evidence="1" type="ORF">IBL28_07265</name>
</gene>
<dbReference type="EMBL" id="JACVDC010000015">
    <property type="protein sequence ID" value="MBC9795758.1"/>
    <property type="molecule type" value="Genomic_DNA"/>
</dbReference>
<dbReference type="SUPFAM" id="SSF89807">
    <property type="entry name" value="Dodecin-like"/>
    <property type="match status" value="1"/>
</dbReference>
<dbReference type="InterPro" id="IPR036694">
    <property type="entry name" value="Dodecin-like_sf"/>
</dbReference>
<dbReference type="InterPro" id="IPR025543">
    <property type="entry name" value="Dodecin-like"/>
</dbReference>
<dbReference type="AlphaFoldDB" id="A0A926Q1M4"/>
<evidence type="ECO:0000313" key="2">
    <source>
        <dbReference type="Proteomes" id="UP000653730"/>
    </source>
</evidence>